<feature type="compositionally biased region" description="Gly residues" evidence="2">
    <location>
        <begin position="505"/>
        <end position="520"/>
    </location>
</feature>
<evidence type="ECO:0000256" key="2">
    <source>
        <dbReference type="SAM" id="MobiDB-lite"/>
    </source>
</evidence>
<feature type="region of interest" description="Disordered" evidence="2">
    <location>
        <begin position="691"/>
        <end position="722"/>
    </location>
</feature>
<dbReference type="GO" id="GO:0005524">
    <property type="term" value="F:ATP binding"/>
    <property type="evidence" value="ECO:0007669"/>
    <property type="project" value="UniProtKB-UniRule"/>
</dbReference>
<dbReference type="PANTHER" id="PTHR14030:SF4">
    <property type="entry name" value="BUB1 KINASE, ISOFORM A-RELATED"/>
    <property type="match status" value="1"/>
</dbReference>
<dbReference type="Proteomes" id="UP000355283">
    <property type="component" value="Unassembled WGS sequence"/>
</dbReference>
<protein>
    <recommendedName>
        <fullName evidence="3">BUB1 N-terminal domain-containing protein</fullName>
    </recommendedName>
</protein>
<feature type="compositionally biased region" description="Low complexity" evidence="2">
    <location>
        <begin position="556"/>
        <end position="581"/>
    </location>
</feature>
<proteinExistence type="predicted"/>
<gene>
    <name evidence="4" type="ORF">NSK_003381</name>
</gene>
<feature type="region of interest" description="Disordered" evidence="2">
    <location>
        <begin position="396"/>
        <end position="529"/>
    </location>
</feature>
<dbReference type="GO" id="GO:0007094">
    <property type="term" value="P:mitotic spindle assembly checkpoint signaling"/>
    <property type="evidence" value="ECO:0007669"/>
    <property type="project" value="InterPro"/>
</dbReference>
<dbReference type="InterPro" id="IPR015661">
    <property type="entry name" value="Bub1/Mad3"/>
</dbReference>
<comment type="caution">
    <text evidence="4">The sequence shown here is derived from an EMBL/GenBank/DDBJ whole genome shotgun (WGS) entry which is preliminary data.</text>
</comment>
<dbReference type="EMBL" id="SDOX01000015">
    <property type="protein sequence ID" value="TFJ85333.1"/>
    <property type="molecule type" value="Genomic_DNA"/>
</dbReference>
<dbReference type="PROSITE" id="PS51489">
    <property type="entry name" value="BUB1_N"/>
    <property type="match status" value="1"/>
</dbReference>
<feature type="binding site" evidence="1">
    <location>
        <position position="921"/>
    </location>
    <ligand>
        <name>ATP</name>
        <dbReference type="ChEBI" id="CHEBI:30616"/>
    </ligand>
</feature>
<keyword evidence="1" id="KW-0067">ATP-binding</keyword>
<feature type="compositionally biased region" description="Basic and acidic residues" evidence="2">
    <location>
        <begin position="794"/>
        <end position="805"/>
    </location>
</feature>
<dbReference type="GO" id="GO:0032991">
    <property type="term" value="C:protein-containing complex"/>
    <property type="evidence" value="ECO:0007669"/>
    <property type="project" value="UniProtKB-ARBA"/>
</dbReference>
<feature type="region of interest" description="Disordered" evidence="2">
    <location>
        <begin position="776"/>
        <end position="810"/>
    </location>
</feature>
<feature type="compositionally biased region" description="Low complexity" evidence="2">
    <location>
        <begin position="361"/>
        <end position="374"/>
    </location>
</feature>
<feature type="compositionally biased region" description="Low complexity" evidence="2">
    <location>
        <begin position="704"/>
        <end position="716"/>
    </location>
</feature>
<dbReference type="InterPro" id="IPR017441">
    <property type="entry name" value="Protein_kinase_ATP_BS"/>
</dbReference>
<dbReference type="GO" id="GO:0004672">
    <property type="term" value="F:protein kinase activity"/>
    <property type="evidence" value="ECO:0007669"/>
    <property type="project" value="TreeGrafter"/>
</dbReference>
<feature type="region of interest" description="Disordered" evidence="2">
    <location>
        <begin position="322"/>
        <end position="384"/>
    </location>
</feature>
<feature type="domain" description="BUB1 N-terminal" evidence="3">
    <location>
        <begin position="58"/>
        <end position="244"/>
    </location>
</feature>
<feature type="region of interest" description="Disordered" evidence="2">
    <location>
        <begin position="605"/>
        <end position="664"/>
    </location>
</feature>
<name>A0A4D9D5S9_9STRA</name>
<keyword evidence="5" id="KW-1185">Reference proteome</keyword>
<dbReference type="PANTHER" id="PTHR14030">
    <property type="entry name" value="MITOTIC CHECKPOINT SERINE/THREONINE-PROTEIN KINASE BUB1"/>
    <property type="match status" value="1"/>
</dbReference>
<sequence>MEAAEWEISKENVMPLKHGRNVSKLNASLLEKPKGMRERRADLETERQDFENRLQEVEERFLQNKEGEDPLREWVRYINWLQEAMPSDSQEATLVLERCARRFQEEVLYKQDPRYLKIWISYADRLSSPGEIFKFLHKKKIGTTQALFWAAWAFVAEKSGNFSLADKLYTKVEREDARGDRRVVALPHIFHPQGIELHALPIELLAERRHHFQRRMSRHWLRLNEEGRAAAFEGGDEGGPEGRGGRSALATKKEKRRTVNGASRPPSAASSSARRDGRYLNNLPVSSHSPASGVPIFVDAGLREDSTARARSRLQGQHTFLDHEEAEASQHPSAWADVGSERERRKENELAKTQWSAGPLASQAPARRARGSGPPRVPAPPAPALDIYVDEDCEQGAGAARGERGRDEDAGLRLRQGGPKDMERLCAAPLRHFDTGLVKKKQAPRTARPPPSDEKDPSQAPAPGQKSRHRGGRGQGEEKEGRPMASPPRRRQSGGQGKGHRGGDGGEGGVSRGPGGGRGPAAGEEEDMTINTRFAMADVARMFDMSPSGPTPAPSSPAATACHADPPAAPGPGLAAGSPVGEGNRGGGGAFSFSIFDDSVGVGGGSCAKEEGGGNEDGGGRGRGKKKGTTPAFPIFEEEQGGRRGSRGGRTSSPLPSVPACPPSSFPIFSEAGEGGIKNGRLAKPLSFGIYEEGERGPQARPTSSGKASPRPSSSPFAPPTMNFSIEEEEEKNELLGAGGPLGHRMGSLELSEIVEEDTLALRSFSSLKSTTHLLSGLSGRLDEEEEEEEEEDGHAKMPGREREGQSFPPTRINLFPFDKLSSLHFLSQVAPRPLILDASDTHIAISSLPSSSRLRDHRPRLLPHHLPKPLPPSSSGTRPKVRLDPSEPLHTLLGVLGRGTYGVVYHLKCSTAGEVDFAVKVETVDPASPDATLPHEFHILSLLEERGRRDHKAAATPVEPPFFLAPTALHLFKNGSALCLPLGTDGTLHDLLRWHTATRGGSM</sequence>
<dbReference type="GO" id="GO:0051754">
    <property type="term" value="P:meiotic sister chromatid cohesion, centromeric"/>
    <property type="evidence" value="ECO:0007669"/>
    <property type="project" value="TreeGrafter"/>
</dbReference>
<accession>A0A4D9D5S9</accession>
<evidence type="ECO:0000256" key="1">
    <source>
        <dbReference type="PROSITE-ProRule" id="PRU10141"/>
    </source>
</evidence>
<evidence type="ECO:0000313" key="4">
    <source>
        <dbReference type="EMBL" id="TFJ85333.1"/>
    </source>
</evidence>
<dbReference type="InterPro" id="IPR013212">
    <property type="entry name" value="Mad3/Bub1_I"/>
</dbReference>
<dbReference type="AlphaFoldDB" id="A0A4D9D5S9"/>
<feature type="region of interest" description="Disordered" evidence="2">
    <location>
        <begin position="851"/>
        <end position="886"/>
    </location>
</feature>
<feature type="compositionally biased region" description="Acidic residues" evidence="2">
    <location>
        <begin position="783"/>
        <end position="793"/>
    </location>
</feature>
<keyword evidence="1" id="KW-0547">Nucleotide-binding</keyword>
<feature type="region of interest" description="Disordered" evidence="2">
    <location>
        <begin position="543"/>
        <end position="583"/>
    </location>
</feature>
<dbReference type="Gene3D" id="1.25.40.430">
    <property type="match status" value="1"/>
</dbReference>
<dbReference type="OrthoDB" id="248495at2759"/>
<feature type="compositionally biased region" description="Basic residues" evidence="2">
    <location>
        <begin position="856"/>
        <end position="868"/>
    </location>
</feature>
<feature type="compositionally biased region" description="Basic and acidic residues" evidence="2">
    <location>
        <begin position="339"/>
        <end position="350"/>
    </location>
</feature>
<feature type="compositionally biased region" description="Basic and acidic residues" evidence="2">
    <location>
        <begin position="401"/>
        <end position="424"/>
    </location>
</feature>
<feature type="compositionally biased region" description="Low complexity" evidence="2">
    <location>
        <begin position="262"/>
        <end position="272"/>
    </location>
</feature>
<evidence type="ECO:0000313" key="5">
    <source>
        <dbReference type="Proteomes" id="UP000355283"/>
    </source>
</evidence>
<dbReference type="Pfam" id="PF08311">
    <property type="entry name" value="Mad3_BUB1_I"/>
    <property type="match status" value="1"/>
</dbReference>
<dbReference type="SMART" id="SM00777">
    <property type="entry name" value="Mad3_BUB1_I"/>
    <property type="match status" value="1"/>
</dbReference>
<feature type="region of interest" description="Disordered" evidence="2">
    <location>
        <begin position="231"/>
        <end position="293"/>
    </location>
</feature>
<organism evidence="4 5">
    <name type="scientific">Nannochloropsis salina CCMP1776</name>
    <dbReference type="NCBI Taxonomy" id="1027361"/>
    <lineage>
        <taxon>Eukaryota</taxon>
        <taxon>Sar</taxon>
        <taxon>Stramenopiles</taxon>
        <taxon>Ochrophyta</taxon>
        <taxon>Eustigmatophyceae</taxon>
        <taxon>Eustigmatales</taxon>
        <taxon>Monodopsidaceae</taxon>
        <taxon>Microchloropsis</taxon>
        <taxon>Microchloropsis salina</taxon>
    </lineage>
</organism>
<dbReference type="Gene3D" id="1.10.510.10">
    <property type="entry name" value="Transferase(Phosphotransferase) domain 1"/>
    <property type="match status" value="1"/>
</dbReference>
<evidence type="ECO:0000259" key="3">
    <source>
        <dbReference type="PROSITE" id="PS51489"/>
    </source>
</evidence>
<reference evidence="4 5" key="1">
    <citation type="submission" date="2019-01" db="EMBL/GenBank/DDBJ databases">
        <title>Nuclear Genome Assembly of the Microalgal Biofuel strain Nannochloropsis salina CCMP1776.</title>
        <authorList>
            <person name="Hovde B."/>
        </authorList>
    </citation>
    <scope>NUCLEOTIDE SEQUENCE [LARGE SCALE GENOMIC DNA]</scope>
    <source>
        <strain evidence="4 5">CCMP1776</strain>
    </source>
</reference>
<dbReference type="PROSITE" id="PS00107">
    <property type="entry name" value="PROTEIN_KINASE_ATP"/>
    <property type="match status" value="1"/>
</dbReference>